<dbReference type="EMBL" id="CP004372">
    <property type="protein sequence ID" value="AHM03541.1"/>
    <property type="molecule type" value="Genomic_DNA"/>
</dbReference>
<gene>
    <name evidence="1" type="ORF">roselon_01150</name>
</gene>
<evidence type="ECO:0000313" key="1">
    <source>
        <dbReference type="EMBL" id="AHM03541.1"/>
    </source>
</evidence>
<dbReference type="Proteomes" id="UP000019593">
    <property type="component" value="Chromosome"/>
</dbReference>
<sequence>MSGLETLTQTGLQAGQYQAVFEGPPETGLEAVHHGKVIAVARMVGIPDQPGAVRVSVDLPAEVLSSGVQVIAMRSTTTGEILDRITFMAGDALDDDLRGEIALLRDELEILKAAFRRYVAAGA</sequence>
<dbReference type="AlphaFoldDB" id="W8S429"/>
<organism evidence="1 2">
    <name type="scientific">Roseicyclus elongatus DSM 19469</name>
    <dbReference type="NCBI Taxonomy" id="1294273"/>
    <lineage>
        <taxon>Bacteria</taxon>
        <taxon>Pseudomonadati</taxon>
        <taxon>Pseudomonadota</taxon>
        <taxon>Alphaproteobacteria</taxon>
        <taxon>Rhodobacterales</taxon>
        <taxon>Roseobacteraceae</taxon>
        <taxon>Roseicyclus</taxon>
    </lineage>
</organism>
<proteinExistence type="predicted"/>
<reference evidence="1 2" key="1">
    <citation type="submission" date="2013-03" db="EMBL/GenBank/DDBJ databases">
        <authorList>
            <person name="Fiebig A."/>
            <person name="Goeker M."/>
            <person name="Klenk H.-P.P."/>
        </authorList>
    </citation>
    <scope>NUCLEOTIDE SEQUENCE [LARGE SCALE GENOMIC DNA]</scope>
    <source>
        <strain evidence="2">DSM 19469</strain>
    </source>
</reference>
<accession>W8S429</accession>
<dbReference type="KEGG" id="red:roselon_01150"/>
<dbReference type="STRING" id="1294273.roselon_01150"/>
<evidence type="ECO:0000313" key="2">
    <source>
        <dbReference type="Proteomes" id="UP000019593"/>
    </source>
</evidence>
<dbReference type="HOGENOM" id="CLU_159318_0_0_5"/>
<name>W8S429_9RHOB</name>
<protein>
    <submittedName>
        <fullName evidence="1">Uncharacterized protein</fullName>
    </submittedName>
</protein>
<dbReference type="OrthoDB" id="7772846at2"/>
<dbReference type="eggNOG" id="ENOG5032S9D">
    <property type="taxonomic scope" value="Bacteria"/>
</dbReference>
<dbReference type="RefSeq" id="WP_025311406.1">
    <property type="nucleotide sequence ID" value="NZ_CP004372.1"/>
</dbReference>
<keyword evidence="2" id="KW-1185">Reference proteome</keyword>